<keyword evidence="3" id="KW-1185">Reference proteome</keyword>
<comment type="caution">
    <text evidence="2">The sequence shown here is derived from an EMBL/GenBank/DDBJ whole genome shotgun (WGS) entry which is preliminary data.</text>
</comment>
<dbReference type="Proteomes" id="UP001498398">
    <property type="component" value="Unassembled WGS sequence"/>
</dbReference>
<accession>A0ABR1JMA9</accession>
<proteinExistence type="predicted"/>
<name>A0ABR1JMA9_9AGAR</name>
<sequence>MNELMNDIEIQQPPLVLTPGENENDIEVHSQPQTPEPQPLQPTYFDTPTKTPPRRQQLPKRFQDDLPPVPTPIEPPAPPDPELAPSPSEQAAEPTPVSAFTTKPDEFGLFCIYDCAPTHDPNENVNLETVADAPTLVNTSDTGRSPLAGFGTNAAMVQEVPSETAPFLNISIFRIMNWFHQMKEKSLSSLNDLVWNVILPKGPNGFRQEHFEGFDAHREGKRMDEYEKAKTKAAEEQPLPFNAADGWTKSSVKIRLPRARHSWESESVAPEMTIDNVWHRDVVQVVKAAFQDTTALDFHMKPFKQMWTPEPDEPTQQIHGEAFWTD</sequence>
<feature type="compositionally biased region" description="Pro residues" evidence="1">
    <location>
        <begin position="67"/>
        <end position="84"/>
    </location>
</feature>
<evidence type="ECO:0000313" key="3">
    <source>
        <dbReference type="Proteomes" id="UP001498398"/>
    </source>
</evidence>
<feature type="region of interest" description="Disordered" evidence="1">
    <location>
        <begin position="1"/>
        <end position="100"/>
    </location>
</feature>
<feature type="region of interest" description="Disordered" evidence="1">
    <location>
        <begin position="307"/>
        <end position="326"/>
    </location>
</feature>
<evidence type="ECO:0000313" key="2">
    <source>
        <dbReference type="EMBL" id="KAK7461456.1"/>
    </source>
</evidence>
<dbReference type="EMBL" id="JBANRG010000013">
    <property type="protein sequence ID" value="KAK7461456.1"/>
    <property type="molecule type" value="Genomic_DNA"/>
</dbReference>
<evidence type="ECO:0000256" key="1">
    <source>
        <dbReference type="SAM" id="MobiDB-lite"/>
    </source>
</evidence>
<protein>
    <submittedName>
        <fullName evidence="2">Uncharacterized protein</fullName>
    </submittedName>
</protein>
<reference evidence="2 3" key="1">
    <citation type="submission" date="2024-01" db="EMBL/GenBank/DDBJ databases">
        <title>A draft genome for the cacao thread blight pathogen Marasmiellus scandens.</title>
        <authorList>
            <person name="Baruah I.K."/>
            <person name="Leung J."/>
            <person name="Bukari Y."/>
            <person name="Amoako-Attah I."/>
            <person name="Meinhardt L.W."/>
            <person name="Bailey B.A."/>
            <person name="Cohen S.P."/>
        </authorList>
    </citation>
    <scope>NUCLEOTIDE SEQUENCE [LARGE SCALE GENOMIC DNA]</scope>
    <source>
        <strain evidence="2 3">GH-19</strain>
    </source>
</reference>
<gene>
    <name evidence="2" type="ORF">VKT23_008633</name>
</gene>
<organism evidence="2 3">
    <name type="scientific">Marasmiellus scandens</name>
    <dbReference type="NCBI Taxonomy" id="2682957"/>
    <lineage>
        <taxon>Eukaryota</taxon>
        <taxon>Fungi</taxon>
        <taxon>Dikarya</taxon>
        <taxon>Basidiomycota</taxon>
        <taxon>Agaricomycotina</taxon>
        <taxon>Agaricomycetes</taxon>
        <taxon>Agaricomycetidae</taxon>
        <taxon>Agaricales</taxon>
        <taxon>Marasmiineae</taxon>
        <taxon>Omphalotaceae</taxon>
        <taxon>Marasmiellus</taxon>
    </lineage>
</organism>